<comment type="caution">
    <text evidence="7">The sequence shown here is derived from an EMBL/GenBank/DDBJ whole genome shotgun (WGS) entry which is preliminary data.</text>
</comment>
<accession>A0ABS6FPB8</accession>
<feature type="domain" description="RNA polymerase sigma factor 70 region 4 type 2" evidence="6">
    <location>
        <begin position="103"/>
        <end position="155"/>
    </location>
</feature>
<protein>
    <submittedName>
        <fullName evidence="7">Sigma-70 family RNA polymerase sigma factor</fullName>
    </submittedName>
</protein>
<dbReference type="RefSeq" id="WP_216478599.1">
    <property type="nucleotide sequence ID" value="NZ_JAHLQJ010000007.1"/>
</dbReference>
<evidence type="ECO:0000256" key="1">
    <source>
        <dbReference type="ARBA" id="ARBA00023015"/>
    </source>
</evidence>
<evidence type="ECO:0000256" key="4">
    <source>
        <dbReference type="ARBA" id="ARBA00023163"/>
    </source>
</evidence>
<dbReference type="InterPro" id="IPR039425">
    <property type="entry name" value="RNA_pol_sigma-70-like"/>
</dbReference>
<dbReference type="Pfam" id="PF08281">
    <property type="entry name" value="Sigma70_r4_2"/>
    <property type="match status" value="1"/>
</dbReference>
<sequence>MAEDLDRIYREYANHVYRYLFSLTHDRDLANEMTQETFYRAVYSIHTFDGSCKISVWLCQIAKHVWYQELARRNKHQSQQLHEAIPSTELSPEGSMLFHNNKMELYRAIHQLREPMREIVHMRLSGEFSFAEIGEILGKSENWARVTFYRAKQKIMEVL</sequence>
<evidence type="ECO:0000313" key="7">
    <source>
        <dbReference type="EMBL" id="MBU5672052.1"/>
    </source>
</evidence>
<dbReference type="EMBL" id="JAHLQJ010000007">
    <property type="protein sequence ID" value="MBU5672052.1"/>
    <property type="molecule type" value="Genomic_DNA"/>
</dbReference>
<organism evidence="7 8">
    <name type="scientific">Paenibacillus brevis</name>
    <dbReference type="NCBI Taxonomy" id="2841508"/>
    <lineage>
        <taxon>Bacteria</taxon>
        <taxon>Bacillati</taxon>
        <taxon>Bacillota</taxon>
        <taxon>Bacilli</taxon>
        <taxon>Bacillales</taxon>
        <taxon>Paenibacillaceae</taxon>
        <taxon>Paenibacillus</taxon>
    </lineage>
</organism>
<keyword evidence="8" id="KW-1185">Reference proteome</keyword>
<dbReference type="InterPro" id="IPR014284">
    <property type="entry name" value="RNA_pol_sigma-70_dom"/>
</dbReference>
<dbReference type="PANTHER" id="PTHR43133">
    <property type="entry name" value="RNA POLYMERASE ECF-TYPE SIGMA FACTO"/>
    <property type="match status" value="1"/>
</dbReference>
<dbReference type="InterPro" id="IPR007627">
    <property type="entry name" value="RNA_pol_sigma70_r2"/>
</dbReference>
<gene>
    <name evidence="7" type="ORF">KQJ23_09485</name>
</gene>
<dbReference type="InterPro" id="IPR013249">
    <property type="entry name" value="RNA_pol_sigma70_r4_t2"/>
</dbReference>
<evidence type="ECO:0000259" key="5">
    <source>
        <dbReference type="Pfam" id="PF04542"/>
    </source>
</evidence>
<proteinExistence type="predicted"/>
<dbReference type="Proteomes" id="UP000743001">
    <property type="component" value="Unassembled WGS sequence"/>
</dbReference>
<evidence type="ECO:0000256" key="2">
    <source>
        <dbReference type="ARBA" id="ARBA00023082"/>
    </source>
</evidence>
<name>A0ABS6FPB8_9BACL</name>
<evidence type="ECO:0000313" key="8">
    <source>
        <dbReference type="Proteomes" id="UP000743001"/>
    </source>
</evidence>
<keyword evidence="2" id="KW-0731">Sigma factor</keyword>
<feature type="domain" description="RNA polymerase sigma-70 region 2" evidence="5">
    <location>
        <begin position="8"/>
        <end position="74"/>
    </location>
</feature>
<dbReference type="PANTHER" id="PTHR43133:SF52">
    <property type="entry name" value="ECF RNA POLYMERASE SIGMA FACTOR SIGL"/>
    <property type="match status" value="1"/>
</dbReference>
<keyword evidence="3" id="KW-0238">DNA-binding</keyword>
<keyword evidence="1" id="KW-0805">Transcription regulation</keyword>
<reference evidence="7 8" key="1">
    <citation type="submission" date="2021-06" db="EMBL/GenBank/DDBJ databases">
        <authorList>
            <person name="Sun Q."/>
            <person name="Li D."/>
        </authorList>
    </citation>
    <scope>NUCLEOTIDE SEQUENCE [LARGE SCALE GENOMIC DNA]</scope>
    <source>
        <strain evidence="7 8">MSJ-6</strain>
    </source>
</reference>
<dbReference type="NCBIfam" id="TIGR02937">
    <property type="entry name" value="sigma70-ECF"/>
    <property type="match status" value="1"/>
</dbReference>
<evidence type="ECO:0000256" key="3">
    <source>
        <dbReference type="ARBA" id="ARBA00023125"/>
    </source>
</evidence>
<evidence type="ECO:0000259" key="6">
    <source>
        <dbReference type="Pfam" id="PF08281"/>
    </source>
</evidence>
<dbReference type="Pfam" id="PF04542">
    <property type="entry name" value="Sigma70_r2"/>
    <property type="match status" value="1"/>
</dbReference>
<keyword evidence="4" id="KW-0804">Transcription</keyword>